<name>A0A1H0FEL1_9ACTN</name>
<keyword evidence="3" id="KW-1185">Reference proteome</keyword>
<organism evidence="2 3">
    <name type="scientific">Nocardioides szechwanensis</name>
    <dbReference type="NCBI Taxonomy" id="1005944"/>
    <lineage>
        <taxon>Bacteria</taxon>
        <taxon>Bacillati</taxon>
        <taxon>Actinomycetota</taxon>
        <taxon>Actinomycetes</taxon>
        <taxon>Propionibacteriales</taxon>
        <taxon>Nocardioidaceae</taxon>
        <taxon>Nocardioides</taxon>
    </lineage>
</organism>
<evidence type="ECO:0000256" key="1">
    <source>
        <dbReference type="SAM" id="SignalP"/>
    </source>
</evidence>
<accession>A0A1H0FEL1</accession>
<protein>
    <recommendedName>
        <fullName evidence="4">Ig-like domain (Group 3)</fullName>
    </recommendedName>
</protein>
<evidence type="ECO:0000313" key="2">
    <source>
        <dbReference type="EMBL" id="SDN93188.1"/>
    </source>
</evidence>
<gene>
    <name evidence="2" type="ORF">SAMN05192576_3016</name>
</gene>
<dbReference type="EMBL" id="FNIC01000005">
    <property type="protein sequence ID" value="SDN93188.1"/>
    <property type="molecule type" value="Genomic_DNA"/>
</dbReference>
<reference evidence="2 3" key="1">
    <citation type="submission" date="2016-10" db="EMBL/GenBank/DDBJ databases">
        <authorList>
            <person name="de Groot N.N."/>
        </authorList>
    </citation>
    <scope>NUCLEOTIDE SEQUENCE [LARGE SCALE GENOMIC DNA]</scope>
    <source>
        <strain evidence="2 3">CGMCC 1.11147</strain>
    </source>
</reference>
<dbReference type="Proteomes" id="UP000199004">
    <property type="component" value="Unassembled WGS sequence"/>
</dbReference>
<evidence type="ECO:0008006" key="4">
    <source>
        <dbReference type="Google" id="ProtNLM"/>
    </source>
</evidence>
<feature type="chain" id="PRO_5011644331" description="Ig-like domain (Group 3)" evidence="1">
    <location>
        <begin position="35"/>
        <end position="333"/>
    </location>
</feature>
<sequence>MSTTRTRVTALTAALLLFVGMLGFATATSAAASAAPDPVVTTTSVAMTAPRPMAAHVEVTVTAADGSAPSGMLQVYDAQGNWLLDHSVSDGSAVFEWGVPTSGETTWRVTYVPSIPELWAPSEGAGTAVVAGHPTEIVLSTEDLGGGVLRLSAVVDGVEDQDQVLFEIAGHPPVVGERGRFIGLDGWSGRRPAYEAVVDVGGLAMGSYDVTATLAAGPTWAGSSDRATAVLSKKKHVSMTFLYLSSTKRGEVLVETFTGVYYPKKSTGTITVRDTATNKVVAVFKYLPAGRVGHDVIKTTPGRHTYRAVFTPRPDLRTTVSGSRAQDTVTVKR</sequence>
<evidence type="ECO:0000313" key="3">
    <source>
        <dbReference type="Proteomes" id="UP000199004"/>
    </source>
</evidence>
<dbReference type="AlphaFoldDB" id="A0A1H0FEL1"/>
<keyword evidence="1" id="KW-0732">Signal</keyword>
<dbReference type="RefSeq" id="WP_091025636.1">
    <property type="nucleotide sequence ID" value="NZ_BKAE01000018.1"/>
</dbReference>
<proteinExistence type="predicted"/>
<feature type="signal peptide" evidence="1">
    <location>
        <begin position="1"/>
        <end position="34"/>
    </location>
</feature>